<evidence type="ECO:0000256" key="1">
    <source>
        <dbReference type="SAM" id="MobiDB-lite"/>
    </source>
</evidence>
<reference evidence="3" key="1">
    <citation type="submission" date="2020-01" db="EMBL/GenBank/DDBJ databases">
        <title>Draft genome sequence of the Termite Coptotermes fromosanus.</title>
        <authorList>
            <person name="Itakura S."/>
            <person name="Yosikawa Y."/>
            <person name="Umezawa K."/>
        </authorList>
    </citation>
    <scope>NUCLEOTIDE SEQUENCE [LARGE SCALE GENOMIC DNA]</scope>
</reference>
<sequence>MDETEFPPKAVPLRTVTKKGAKDVKFTNIERGDNETFCKLQEMYKQDLPAGSEIAMTDSGFINDHFFLEMIQHFHKGRSQGKGPLSFDGHSSDASLK</sequence>
<accession>A0A6L2PYJ3</accession>
<name>A0A6L2PYJ3_COPFO</name>
<gene>
    <name evidence="2" type="ORF">Cfor_11780</name>
</gene>
<keyword evidence="3" id="KW-1185">Reference proteome</keyword>
<comment type="caution">
    <text evidence="2">The sequence shown here is derived from an EMBL/GenBank/DDBJ whole genome shotgun (WGS) entry which is preliminary data.</text>
</comment>
<feature type="non-terminal residue" evidence="2">
    <location>
        <position position="97"/>
    </location>
</feature>
<dbReference type="OrthoDB" id="7477068at2759"/>
<dbReference type="AlphaFoldDB" id="A0A6L2PYJ3"/>
<proteinExistence type="predicted"/>
<feature type="region of interest" description="Disordered" evidence="1">
    <location>
        <begin position="77"/>
        <end position="97"/>
    </location>
</feature>
<evidence type="ECO:0000313" key="3">
    <source>
        <dbReference type="Proteomes" id="UP000502823"/>
    </source>
</evidence>
<dbReference type="EMBL" id="BLKM01009743">
    <property type="protein sequence ID" value="GFG37703.1"/>
    <property type="molecule type" value="Genomic_DNA"/>
</dbReference>
<dbReference type="Proteomes" id="UP000502823">
    <property type="component" value="Unassembled WGS sequence"/>
</dbReference>
<evidence type="ECO:0000313" key="2">
    <source>
        <dbReference type="EMBL" id="GFG37703.1"/>
    </source>
</evidence>
<dbReference type="InParanoid" id="A0A6L2PYJ3"/>
<organism evidence="2 3">
    <name type="scientific">Coptotermes formosanus</name>
    <name type="common">Formosan subterranean termite</name>
    <dbReference type="NCBI Taxonomy" id="36987"/>
    <lineage>
        <taxon>Eukaryota</taxon>
        <taxon>Metazoa</taxon>
        <taxon>Ecdysozoa</taxon>
        <taxon>Arthropoda</taxon>
        <taxon>Hexapoda</taxon>
        <taxon>Insecta</taxon>
        <taxon>Pterygota</taxon>
        <taxon>Neoptera</taxon>
        <taxon>Polyneoptera</taxon>
        <taxon>Dictyoptera</taxon>
        <taxon>Blattodea</taxon>
        <taxon>Blattoidea</taxon>
        <taxon>Termitoidae</taxon>
        <taxon>Rhinotermitidae</taxon>
        <taxon>Coptotermes</taxon>
    </lineage>
</organism>
<protein>
    <submittedName>
        <fullName evidence="2">Uncharacterized protein</fullName>
    </submittedName>
</protein>